<dbReference type="OrthoDB" id="2288540at2759"/>
<name>A0A2Z6N9G4_TRISU</name>
<dbReference type="EMBL" id="DF973510">
    <property type="protein sequence ID" value="GAU32890.1"/>
    <property type="molecule type" value="Genomic_DNA"/>
</dbReference>
<evidence type="ECO:0000313" key="1">
    <source>
        <dbReference type="EMBL" id="GAU32890.1"/>
    </source>
</evidence>
<keyword evidence="2" id="KW-1185">Reference proteome</keyword>
<accession>A0A2Z6N9G4</accession>
<organism evidence="1 2">
    <name type="scientific">Trifolium subterraneum</name>
    <name type="common">Subterranean clover</name>
    <dbReference type="NCBI Taxonomy" id="3900"/>
    <lineage>
        <taxon>Eukaryota</taxon>
        <taxon>Viridiplantae</taxon>
        <taxon>Streptophyta</taxon>
        <taxon>Embryophyta</taxon>
        <taxon>Tracheophyta</taxon>
        <taxon>Spermatophyta</taxon>
        <taxon>Magnoliopsida</taxon>
        <taxon>eudicotyledons</taxon>
        <taxon>Gunneridae</taxon>
        <taxon>Pentapetalae</taxon>
        <taxon>rosids</taxon>
        <taxon>fabids</taxon>
        <taxon>Fabales</taxon>
        <taxon>Fabaceae</taxon>
        <taxon>Papilionoideae</taxon>
        <taxon>50 kb inversion clade</taxon>
        <taxon>NPAAA clade</taxon>
        <taxon>Hologalegina</taxon>
        <taxon>IRL clade</taxon>
        <taxon>Trifolieae</taxon>
        <taxon>Trifolium</taxon>
    </lineage>
</organism>
<gene>
    <name evidence="1" type="ORF">TSUD_393110</name>
</gene>
<protein>
    <submittedName>
        <fullName evidence="1">Uncharacterized protein</fullName>
    </submittedName>
</protein>
<sequence length="165" mass="19123">MLFCFACAFVEAAKGTCNQWLEKLYGEFYLPTLPSLRLAEAMTKLAISVYQRENAFHTFSDFHLWEIVEPRGIPNHGQSGNSGLWVAEWMNIQNSFNNQIIGVMDEYVARIKIVMMILMGPNNECKELIMKAANECWLQLHINRDKTMNMKRQRTKGPENEVQMN</sequence>
<evidence type="ECO:0000313" key="2">
    <source>
        <dbReference type="Proteomes" id="UP000242715"/>
    </source>
</evidence>
<proteinExistence type="predicted"/>
<dbReference type="Proteomes" id="UP000242715">
    <property type="component" value="Unassembled WGS sequence"/>
</dbReference>
<dbReference type="AlphaFoldDB" id="A0A2Z6N9G4"/>
<reference evidence="2" key="1">
    <citation type="journal article" date="2017" name="Front. Plant Sci.">
        <title>Climate Clever Clovers: New Paradigm to Reduce the Environmental Footprint of Ruminants by Breeding Low Methanogenic Forages Utilizing Haplotype Variation.</title>
        <authorList>
            <person name="Kaur P."/>
            <person name="Appels R."/>
            <person name="Bayer P.E."/>
            <person name="Keeble-Gagnere G."/>
            <person name="Wang J."/>
            <person name="Hirakawa H."/>
            <person name="Shirasawa K."/>
            <person name="Vercoe P."/>
            <person name="Stefanova K."/>
            <person name="Durmic Z."/>
            <person name="Nichols P."/>
            <person name="Revell C."/>
            <person name="Isobe S.N."/>
            <person name="Edwards D."/>
            <person name="Erskine W."/>
        </authorList>
    </citation>
    <scope>NUCLEOTIDE SEQUENCE [LARGE SCALE GENOMIC DNA]</scope>
    <source>
        <strain evidence="2">cv. Daliak</strain>
    </source>
</reference>